<dbReference type="InterPro" id="IPR050793">
    <property type="entry name" value="CMP-NeuNAc_synthase"/>
</dbReference>
<dbReference type="PANTHER" id="PTHR21485:SF6">
    <property type="entry name" value="N-ACYLNEURAMINATE CYTIDYLYLTRANSFERASE-RELATED"/>
    <property type="match status" value="1"/>
</dbReference>
<proteinExistence type="predicted"/>
<dbReference type="Proteomes" id="UP000826725">
    <property type="component" value="Chromosome"/>
</dbReference>
<dbReference type="PANTHER" id="PTHR21485">
    <property type="entry name" value="HAD SUPERFAMILY MEMBERS CMAS AND KDSC"/>
    <property type="match status" value="1"/>
</dbReference>
<name>A0A8D5JGV5_9BACT</name>
<dbReference type="CDD" id="cd02513">
    <property type="entry name" value="CMP-NeuAc_Synthase"/>
    <property type="match status" value="1"/>
</dbReference>
<dbReference type="EMBL" id="AP024086">
    <property type="protein sequence ID" value="BCL60664.1"/>
    <property type="molecule type" value="Genomic_DNA"/>
</dbReference>
<reference evidence="1" key="1">
    <citation type="submission" date="2020-09" db="EMBL/GenBank/DDBJ databases">
        <title>Desulfogranum mesoprofundum gen. nov., sp. nov., a novel mesophilic, sulfate-reducing chemolithoautotroph isolated from a deep-sea hydrothermal vent chimney in the Suiyo Seamount.</title>
        <authorList>
            <person name="Hashimoto Y."/>
            <person name="Nakagawa S."/>
        </authorList>
    </citation>
    <scope>NUCLEOTIDE SEQUENCE</scope>
    <source>
        <strain evidence="1">KT2</strain>
    </source>
</reference>
<dbReference type="Pfam" id="PF02348">
    <property type="entry name" value="CTP_transf_3"/>
    <property type="match status" value="1"/>
</dbReference>
<keyword evidence="1" id="KW-0548">Nucleotidyltransferase</keyword>
<dbReference type="KEGG" id="dbk:DGMP_13570"/>
<organism evidence="1 2">
    <name type="scientific">Desulfomarina profundi</name>
    <dbReference type="NCBI Taxonomy" id="2772557"/>
    <lineage>
        <taxon>Bacteria</taxon>
        <taxon>Pseudomonadati</taxon>
        <taxon>Thermodesulfobacteriota</taxon>
        <taxon>Desulfobulbia</taxon>
        <taxon>Desulfobulbales</taxon>
        <taxon>Desulfobulbaceae</taxon>
        <taxon>Desulfomarina</taxon>
    </lineage>
</organism>
<sequence length="238" mass="26988">MENKLKKYPALICARGGSKGVPGKNIRKLAGIPLIGHAILKAMEVENISEVFVSTDSDEIAEVARKYGAIVPFRRPEYLAEDDSPEWKVWQHAVRYLQDNYGKPFFGMVVIPATAPLRSAEDIRRCVETFEENDCDCVITVTEAHRSPYFNMVLTTEDGYSHLVIEREEHVFRRQDVPVVYDMTTVAYVVHPEFVLSAENIFSGKVKHVVIPVERALDIDTELDFKIAEFLLKSVGEK</sequence>
<dbReference type="AlphaFoldDB" id="A0A8D5JGV5"/>
<gene>
    <name evidence="1" type="primary">neuA_1</name>
    <name evidence="1" type="ORF">DGMP_13570</name>
</gene>
<keyword evidence="1" id="KW-0808">Transferase</keyword>
<keyword evidence="2" id="KW-1185">Reference proteome</keyword>
<evidence type="ECO:0000313" key="1">
    <source>
        <dbReference type="EMBL" id="BCL60664.1"/>
    </source>
</evidence>
<dbReference type="InterPro" id="IPR003329">
    <property type="entry name" value="Cytidylyl_trans"/>
</dbReference>
<protein>
    <submittedName>
        <fullName evidence="1">Acylneuraminate cytidylyltransferase</fullName>
    </submittedName>
</protein>
<dbReference type="GO" id="GO:0008781">
    <property type="term" value="F:N-acylneuraminate cytidylyltransferase activity"/>
    <property type="evidence" value="ECO:0007669"/>
    <property type="project" value="TreeGrafter"/>
</dbReference>
<evidence type="ECO:0000313" key="2">
    <source>
        <dbReference type="Proteomes" id="UP000826725"/>
    </source>
</evidence>
<accession>A0A8D5JGV5</accession>